<accession>A0A974WG04</accession>
<keyword evidence="4" id="KW-1185">Reference proteome</keyword>
<reference evidence="3" key="1">
    <citation type="submission" date="2021-02" db="EMBL/GenBank/DDBJ databases">
        <title>Fulvivirga sp. S481 isolated from sea water.</title>
        <authorList>
            <person name="Bae S.S."/>
            <person name="Baek K."/>
        </authorList>
    </citation>
    <scope>NUCLEOTIDE SEQUENCE</scope>
    <source>
        <strain evidence="3">S481</strain>
    </source>
</reference>
<keyword evidence="1" id="KW-0472">Membrane</keyword>
<evidence type="ECO:0000313" key="3">
    <source>
        <dbReference type="EMBL" id="QSE96442.1"/>
    </source>
</evidence>
<name>A0A974WG04_9BACT</name>
<proteinExistence type="predicted"/>
<dbReference type="Proteomes" id="UP000662783">
    <property type="component" value="Chromosome"/>
</dbReference>
<gene>
    <name evidence="3" type="ORF">JR347_12620</name>
</gene>
<keyword evidence="2" id="KW-0732">Signal</keyword>
<organism evidence="3 4">
    <name type="scientific">Fulvivirga lutea</name>
    <dbReference type="NCBI Taxonomy" id="2810512"/>
    <lineage>
        <taxon>Bacteria</taxon>
        <taxon>Pseudomonadati</taxon>
        <taxon>Bacteroidota</taxon>
        <taxon>Cytophagia</taxon>
        <taxon>Cytophagales</taxon>
        <taxon>Fulvivirgaceae</taxon>
        <taxon>Fulvivirga</taxon>
    </lineage>
</organism>
<evidence type="ECO:0008006" key="5">
    <source>
        <dbReference type="Google" id="ProtNLM"/>
    </source>
</evidence>
<dbReference type="AlphaFoldDB" id="A0A974WG04"/>
<evidence type="ECO:0000256" key="2">
    <source>
        <dbReference type="SAM" id="SignalP"/>
    </source>
</evidence>
<dbReference type="RefSeq" id="WP_205720958.1">
    <property type="nucleotide sequence ID" value="NZ_CP070608.1"/>
</dbReference>
<keyword evidence="1" id="KW-0812">Transmembrane</keyword>
<keyword evidence="1" id="KW-1133">Transmembrane helix</keyword>
<feature type="chain" id="PRO_5037193168" description="Seryl-tRNA synthetase" evidence="2">
    <location>
        <begin position="23"/>
        <end position="102"/>
    </location>
</feature>
<feature type="transmembrane region" description="Helical" evidence="1">
    <location>
        <begin position="84"/>
        <end position="101"/>
    </location>
</feature>
<protein>
    <recommendedName>
        <fullName evidence="5">Seryl-tRNA synthetase</fullName>
    </recommendedName>
</protein>
<dbReference type="KEGG" id="fuv:JR347_12620"/>
<evidence type="ECO:0000313" key="4">
    <source>
        <dbReference type="Proteomes" id="UP000662783"/>
    </source>
</evidence>
<sequence>MKRIIIKSMVVLLVVCGTNTFANTTDKTNEKVTEEVSEKTSVLIHRIEEIKSMDKSTMTRAEKKTVKNELKAIKRELKQQDNGVYISVGGVIIIVLLLILLL</sequence>
<feature type="signal peptide" evidence="2">
    <location>
        <begin position="1"/>
        <end position="22"/>
    </location>
</feature>
<evidence type="ECO:0000256" key="1">
    <source>
        <dbReference type="SAM" id="Phobius"/>
    </source>
</evidence>
<dbReference type="EMBL" id="CP070608">
    <property type="protein sequence ID" value="QSE96442.1"/>
    <property type="molecule type" value="Genomic_DNA"/>
</dbReference>